<dbReference type="RefSeq" id="WP_012795418.1">
    <property type="nucleotide sequence ID" value="NC_013158.1"/>
</dbReference>
<dbReference type="KEGG" id="hut:Huta_0354"/>
<evidence type="ECO:0000259" key="3">
    <source>
        <dbReference type="Pfam" id="PF03703"/>
    </source>
</evidence>
<feature type="compositionally biased region" description="Basic and acidic residues" evidence="1">
    <location>
        <begin position="138"/>
        <end position="151"/>
    </location>
</feature>
<dbReference type="Proteomes" id="UP000002071">
    <property type="component" value="Chromosome"/>
</dbReference>
<evidence type="ECO:0000256" key="2">
    <source>
        <dbReference type="SAM" id="Phobius"/>
    </source>
</evidence>
<dbReference type="GeneID" id="8382618"/>
<feature type="transmembrane region" description="Helical" evidence="2">
    <location>
        <begin position="212"/>
        <end position="234"/>
    </location>
</feature>
<feature type="transmembrane region" description="Helical" evidence="2">
    <location>
        <begin position="186"/>
        <end position="206"/>
    </location>
</feature>
<keyword evidence="2" id="KW-1133">Transmembrane helix</keyword>
<dbReference type="STRING" id="519442.Huta_0354"/>
<feature type="domain" description="YdbS-like PH" evidence="3">
    <location>
        <begin position="253"/>
        <end position="321"/>
    </location>
</feature>
<keyword evidence="2" id="KW-0812">Transmembrane</keyword>
<feature type="transmembrane region" description="Helical" evidence="2">
    <location>
        <begin position="38"/>
        <end position="59"/>
    </location>
</feature>
<keyword evidence="5" id="KW-1185">Reference proteome</keyword>
<dbReference type="PANTHER" id="PTHR34473">
    <property type="entry name" value="UPF0699 TRANSMEMBRANE PROTEIN YDBS"/>
    <property type="match status" value="1"/>
</dbReference>
<name>C7NRA4_HALUD</name>
<dbReference type="OrthoDB" id="107421at2157"/>
<dbReference type="PANTHER" id="PTHR34473:SF3">
    <property type="entry name" value="TRANSMEMBRANE PROTEIN-RELATED"/>
    <property type="match status" value="1"/>
</dbReference>
<keyword evidence="2" id="KW-0472">Membrane</keyword>
<feature type="domain" description="YdbS-like PH" evidence="3">
    <location>
        <begin position="390"/>
        <end position="470"/>
    </location>
</feature>
<dbReference type="EMBL" id="CP001687">
    <property type="protein sequence ID" value="ACV10541.1"/>
    <property type="molecule type" value="Genomic_DNA"/>
</dbReference>
<evidence type="ECO:0000313" key="5">
    <source>
        <dbReference type="Proteomes" id="UP000002071"/>
    </source>
</evidence>
<dbReference type="InterPro" id="IPR014529">
    <property type="entry name" value="UCP026631"/>
</dbReference>
<evidence type="ECO:0000256" key="1">
    <source>
        <dbReference type="SAM" id="MobiDB-lite"/>
    </source>
</evidence>
<feature type="transmembrane region" description="Helical" evidence="2">
    <location>
        <begin position="345"/>
        <end position="364"/>
    </location>
</feature>
<reference evidence="4 5" key="1">
    <citation type="journal article" date="2009" name="Stand. Genomic Sci.">
        <title>Complete genome sequence of Halorhabdus utahensis type strain (AX-2).</title>
        <authorList>
            <person name="Anderson I."/>
            <person name="Tindall B.J."/>
            <person name="Pomrenke H."/>
            <person name="Goker M."/>
            <person name="Lapidus A."/>
            <person name="Nolan M."/>
            <person name="Copeland A."/>
            <person name="Glavina Del Rio T."/>
            <person name="Chen F."/>
            <person name="Tice H."/>
            <person name="Cheng J.F."/>
            <person name="Lucas S."/>
            <person name="Chertkov O."/>
            <person name="Bruce D."/>
            <person name="Brettin T."/>
            <person name="Detter J.C."/>
            <person name="Han C."/>
            <person name="Goodwin L."/>
            <person name="Land M."/>
            <person name="Hauser L."/>
            <person name="Chang Y.J."/>
            <person name="Jeffries C.D."/>
            <person name="Pitluck S."/>
            <person name="Pati A."/>
            <person name="Mavromatis K."/>
            <person name="Ivanova N."/>
            <person name="Ovchinnikova G."/>
            <person name="Chen A."/>
            <person name="Palaniappan K."/>
            <person name="Chain P."/>
            <person name="Rohde M."/>
            <person name="Bristow J."/>
            <person name="Eisen J.A."/>
            <person name="Markowitz V."/>
            <person name="Hugenholtz P."/>
            <person name="Kyrpides N.C."/>
            <person name="Klenk H.P."/>
        </authorList>
    </citation>
    <scope>NUCLEOTIDE SEQUENCE [LARGE SCALE GENOMIC DNA]</scope>
    <source>
        <strain evidence="5">DSM 12940 / JCM 11049 / AX-2</strain>
    </source>
</reference>
<dbReference type="Pfam" id="PF03703">
    <property type="entry name" value="bPH_2"/>
    <property type="match status" value="3"/>
</dbReference>
<feature type="region of interest" description="Disordered" evidence="1">
    <location>
        <begin position="138"/>
        <end position="161"/>
    </location>
</feature>
<dbReference type="eggNOG" id="arCOG04619">
    <property type="taxonomic scope" value="Archaea"/>
</dbReference>
<feature type="domain" description="YdbS-like PH" evidence="3">
    <location>
        <begin position="65"/>
        <end position="142"/>
    </location>
</feature>
<sequence length="486" mass="53476">MRLDPLSIPYRIAENSARIGGAIVVAGIAGSGGSGGNMLQGAAIFLGIAAIGVALVAGWEIAYHRRFRYELTADTFDIESGVFSRRDREIPYRRIQNVDIRQNVVQRLLGIAEVRLETAGGGQTEAQLSYVNREEAGRLQEEVGRHKRADEPDAGEEADDHSAETLYSITPRELGILGIVSMDLRLVPLVLVALSVFGPAAITSVLPEIDQWFLIGPLVGFGSIVGLAILSGIISMLQYYDFQLGTHGDEYRYERGLLQRYSGSIPVEKVQTLSIRENVLARWLGYASLTIETAGYAPGQGSGARSQSAIPIAERDRVVELARSIESFGEVTFERPPKRARERYAVRYLLVALVIIAGTYAVTFHPDVSGPWYFSAVILLIVPVAAHYKWRHRGYHLGEDYALTRNGFWSRRITIVPTYRVQTVLSSRTIFQRRRRLASVIVDTAGSSSLMGTDAVAADIDAEQADRLREAVADRLQVAIGQRDSS</sequence>
<dbReference type="AlphaFoldDB" id="C7NRA4"/>
<feature type="transmembrane region" description="Helical" evidence="2">
    <location>
        <begin position="370"/>
        <end position="388"/>
    </location>
</feature>
<dbReference type="HOGENOM" id="CLU_024617_0_0_2"/>
<organism evidence="4 5">
    <name type="scientific">Halorhabdus utahensis (strain DSM 12940 / JCM 11049 / AX-2)</name>
    <dbReference type="NCBI Taxonomy" id="519442"/>
    <lineage>
        <taxon>Archaea</taxon>
        <taxon>Methanobacteriati</taxon>
        <taxon>Methanobacteriota</taxon>
        <taxon>Stenosarchaea group</taxon>
        <taxon>Halobacteria</taxon>
        <taxon>Halobacteriales</taxon>
        <taxon>Haloarculaceae</taxon>
        <taxon>Halorhabdus</taxon>
    </lineage>
</organism>
<evidence type="ECO:0000313" key="4">
    <source>
        <dbReference type="EMBL" id="ACV10541.1"/>
    </source>
</evidence>
<dbReference type="InterPro" id="IPR005182">
    <property type="entry name" value="YdbS-like_PH"/>
</dbReference>
<proteinExistence type="predicted"/>
<dbReference type="PIRSF" id="PIRSF026631">
    <property type="entry name" value="UCP026631"/>
    <property type="match status" value="1"/>
</dbReference>
<accession>C7NRA4</accession>
<protein>
    <submittedName>
        <fullName evidence="4">Membrane-flanked domain protein</fullName>
    </submittedName>
</protein>
<gene>
    <name evidence="4" type="ordered locus">Huta_0354</name>
</gene>